<dbReference type="Proteomes" id="UP000324222">
    <property type="component" value="Unassembled WGS sequence"/>
</dbReference>
<keyword evidence="2" id="KW-1185">Reference proteome</keyword>
<accession>A0A5B7HV01</accession>
<gene>
    <name evidence="1" type="ORF">E2C01_067425</name>
</gene>
<evidence type="ECO:0000313" key="2">
    <source>
        <dbReference type="Proteomes" id="UP000324222"/>
    </source>
</evidence>
<dbReference type="EMBL" id="VSRR010036087">
    <property type="protein sequence ID" value="MPC73107.1"/>
    <property type="molecule type" value="Genomic_DNA"/>
</dbReference>
<dbReference type="AlphaFoldDB" id="A0A5B7HV01"/>
<protein>
    <submittedName>
        <fullName evidence="1">Uncharacterized protein</fullName>
    </submittedName>
</protein>
<name>A0A5B7HV01_PORTR</name>
<reference evidence="1 2" key="1">
    <citation type="submission" date="2019-05" db="EMBL/GenBank/DDBJ databases">
        <title>Another draft genome of Portunus trituberculatus and its Hox gene families provides insights of decapod evolution.</title>
        <authorList>
            <person name="Jeong J.-H."/>
            <person name="Song I."/>
            <person name="Kim S."/>
            <person name="Choi T."/>
            <person name="Kim D."/>
            <person name="Ryu S."/>
            <person name="Kim W."/>
        </authorList>
    </citation>
    <scope>NUCLEOTIDE SEQUENCE [LARGE SCALE GENOMIC DNA]</scope>
    <source>
        <tissue evidence="1">Muscle</tissue>
    </source>
</reference>
<organism evidence="1 2">
    <name type="scientific">Portunus trituberculatus</name>
    <name type="common">Swimming crab</name>
    <name type="synonym">Neptunus trituberculatus</name>
    <dbReference type="NCBI Taxonomy" id="210409"/>
    <lineage>
        <taxon>Eukaryota</taxon>
        <taxon>Metazoa</taxon>
        <taxon>Ecdysozoa</taxon>
        <taxon>Arthropoda</taxon>
        <taxon>Crustacea</taxon>
        <taxon>Multicrustacea</taxon>
        <taxon>Malacostraca</taxon>
        <taxon>Eumalacostraca</taxon>
        <taxon>Eucarida</taxon>
        <taxon>Decapoda</taxon>
        <taxon>Pleocyemata</taxon>
        <taxon>Brachyura</taxon>
        <taxon>Eubrachyura</taxon>
        <taxon>Portunoidea</taxon>
        <taxon>Portunidae</taxon>
        <taxon>Portuninae</taxon>
        <taxon>Portunus</taxon>
    </lineage>
</organism>
<evidence type="ECO:0000313" key="1">
    <source>
        <dbReference type="EMBL" id="MPC73107.1"/>
    </source>
</evidence>
<comment type="caution">
    <text evidence="1">The sequence shown here is derived from an EMBL/GenBank/DDBJ whole genome shotgun (WGS) entry which is preliminary data.</text>
</comment>
<sequence>MLYGSKSNARSLEARDDVILSTTDDEVWSDLRSKLALETMVCGSDILLIHNTTEEGRVLRCRRRLITSAHWRLSVRRLNHWTSVWN</sequence>
<proteinExistence type="predicted"/>